<dbReference type="Pfam" id="PF11887">
    <property type="entry name" value="Mce4_CUP1"/>
    <property type="match status" value="1"/>
</dbReference>
<gene>
    <name evidence="4" type="ORF">AWC16_01505</name>
</gene>
<comment type="caution">
    <text evidence="4">The sequence shown here is derived from an EMBL/GenBank/DDBJ whole genome shotgun (WGS) entry which is preliminary data.</text>
</comment>
<dbReference type="PANTHER" id="PTHR33371:SF17">
    <property type="entry name" value="MCE-FAMILY PROTEIN MCE1B"/>
    <property type="match status" value="1"/>
</dbReference>
<name>A0A1X1Y650_9MYCO</name>
<keyword evidence="1" id="KW-0472">Membrane</keyword>
<dbReference type="InterPro" id="IPR024516">
    <property type="entry name" value="Mce_C"/>
</dbReference>
<dbReference type="GO" id="GO:0051701">
    <property type="term" value="P:biological process involved in interaction with host"/>
    <property type="evidence" value="ECO:0007669"/>
    <property type="project" value="TreeGrafter"/>
</dbReference>
<proteinExistence type="predicted"/>
<dbReference type="EMBL" id="LQPG01000059">
    <property type="protein sequence ID" value="ORW06481.1"/>
    <property type="molecule type" value="Genomic_DNA"/>
</dbReference>
<evidence type="ECO:0000313" key="5">
    <source>
        <dbReference type="Proteomes" id="UP000193866"/>
    </source>
</evidence>
<dbReference type="AlphaFoldDB" id="A0A1X1Y650"/>
<feature type="domain" description="Mce/MlaD" evidence="2">
    <location>
        <begin position="36"/>
        <end position="109"/>
    </location>
</feature>
<dbReference type="STRING" id="1108812.AWC16_01505"/>
<dbReference type="Pfam" id="PF02470">
    <property type="entry name" value="MlaD"/>
    <property type="match status" value="1"/>
</dbReference>
<evidence type="ECO:0000313" key="4">
    <source>
        <dbReference type="EMBL" id="ORW06481.1"/>
    </source>
</evidence>
<sequence length="364" mass="38998">MRFRGPLIGLSIFMVVSMVLTWLVYATLRRDVSGATTPYAAVFTDVYGLREGDDVRMAGVRVGRVDEVALEGKLAKVSFIVQSNQKLYANTVASVTYQNIIGQRYLGLSLGKDGEYTGGDERVLPRGGVIGVDHTEPSFDVGALLNGFKPLMSLLDPKQADDLTRGVLESLQGDQASITALVDQSSTLTATLAGRDEVLGDLITSLNRLTGTIAGQNDQLDHALTQARRAVADLDSRRPALQSSVGSLAQVTRQLSTIADEVFPSLDEMINREPGFSKHMAGIEPQLAFTGDNLPLLLKGLGRVLGDGAYGSTYVCDLNITGFFPGLNDITTIIVNAATPGNATPITMKNLAWHTPRCRNTVNG</sequence>
<dbReference type="RefSeq" id="WP_046283295.1">
    <property type="nucleotide sequence ID" value="NZ_JACKVG010000008.1"/>
</dbReference>
<feature type="transmembrane region" description="Helical" evidence="1">
    <location>
        <begin position="7"/>
        <end position="28"/>
    </location>
</feature>
<dbReference type="OrthoDB" id="338143at2"/>
<dbReference type="PANTHER" id="PTHR33371">
    <property type="entry name" value="INTERMEMBRANE PHOSPHOLIPID TRANSPORT SYSTEM BINDING PROTEIN MLAD-RELATED"/>
    <property type="match status" value="1"/>
</dbReference>
<keyword evidence="1" id="KW-1133">Transmembrane helix</keyword>
<dbReference type="NCBIfam" id="TIGR00996">
    <property type="entry name" value="Mtu_fam_mce"/>
    <property type="match status" value="1"/>
</dbReference>
<accession>A0A1X1Y650</accession>
<dbReference type="InterPro" id="IPR052336">
    <property type="entry name" value="MlaD_Phospholipid_Transporter"/>
</dbReference>
<organism evidence="4 5">
    <name type="scientific">Mycolicibacter longobardus</name>
    <dbReference type="NCBI Taxonomy" id="1108812"/>
    <lineage>
        <taxon>Bacteria</taxon>
        <taxon>Bacillati</taxon>
        <taxon>Actinomycetota</taxon>
        <taxon>Actinomycetes</taxon>
        <taxon>Mycobacteriales</taxon>
        <taxon>Mycobacteriaceae</taxon>
        <taxon>Mycolicibacter</taxon>
    </lineage>
</organism>
<dbReference type="GO" id="GO:0005576">
    <property type="term" value="C:extracellular region"/>
    <property type="evidence" value="ECO:0007669"/>
    <property type="project" value="TreeGrafter"/>
</dbReference>
<reference evidence="4 5" key="1">
    <citation type="submission" date="2016-01" db="EMBL/GenBank/DDBJ databases">
        <title>The new phylogeny of the genus Mycobacterium.</title>
        <authorList>
            <person name="Tarcisio F."/>
            <person name="Conor M."/>
            <person name="Antonella G."/>
            <person name="Elisabetta G."/>
            <person name="Giulia F.S."/>
            <person name="Sara T."/>
            <person name="Anna F."/>
            <person name="Clotilde B."/>
            <person name="Roberto B."/>
            <person name="Veronica D.S."/>
            <person name="Fabio R."/>
            <person name="Monica P."/>
            <person name="Olivier J."/>
            <person name="Enrico T."/>
            <person name="Nicola S."/>
        </authorList>
    </citation>
    <scope>NUCLEOTIDE SEQUENCE [LARGE SCALE GENOMIC DNA]</scope>
    <source>
        <strain evidence="4 5">DSM 45394</strain>
    </source>
</reference>
<keyword evidence="5" id="KW-1185">Reference proteome</keyword>
<dbReference type="InterPro" id="IPR003399">
    <property type="entry name" value="Mce/MlaD"/>
</dbReference>
<evidence type="ECO:0000259" key="2">
    <source>
        <dbReference type="Pfam" id="PF02470"/>
    </source>
</evidence>
<dbReference type="Proteomes" id="UP000193866">
    <property type="component" value="Unassembled WGS sequence"/>
</dbReference>
<keyword evidence="1" id="KW-0812">Transmembrane</keyword>
<feature type="domain" description="Mammalian cell entry C-terminal" evidence="3">
    <location>
        <begin position="122"/>
        <end position="309"/>
    </location>
</feature>
<evidence type="ECO:0000256" key="1">
    <source>
        <dbReference type="SAM" id="Phobius"/>
    </source>
</evidence>
<evidence type="ECO:0000259" key="3">
    <source>
        <dbReference type="Pfam" id="PF11887"/>
    </source>
</evidence>
<protein>
    <submittedName>
        <fullName evidence="4">Mammalian cell entry protein</fullName>
    </submittedName>
</protein>
<dbReference type="InterPro" id="IPR005693">
    <property type="entry name" value="Mce"/>
</dbReference>